<comment type="caution">
    <text evidence="4">The sequence shown here is derived from an EMBL/GenBank/DDBJ whole genome shotgun (WGS) entry which is preliminary data.</text>
</comment>
<dbReference type="Proteomes" id="UP000262477">
    <property type="component" value="Unassembled WGS sequence"/>
</dbReference>
<dbReference type="Gene3D" id="3.30.565.10">
    <property type="entry name" value="Histidine kinase-like ATPase, C-terminal domain"/>
    <property type="match status" value="1"/>
</dbReference>
<proteinExistence type="predicted"/>
<reference evidence="4 5" key="1">
    <citation type="submission" date="2018-08" db="EMBL/GenBank/DDBJ databases">
        <title>Streptomyces NEAU-D10 sp. nov., a novel Actinomycete isolated from soil.</title>
        <authorList>
            <person name="Jin L."/>
        </authorList>
    </citation>
    <scope>NUCLEOTIDE SEQUENCE [LARGE SCALE GENOMIC DNA]</scope>
    <source>
        <strain evidence="4 5">NEAU-D10</strain>
    </source>
</reference>
<keyword evidence="1" id="KW-0418">Kinase</keyword>
<dbReference type="PANTHER" id="PTHR35526">
    <property type="entry name" value="ANTI-SIGMA-F FACTOR RSBW-RELATED"/>
    <property type="match status" value="1"/>
</dbReference>
<dbReference type="GO" id="GO:0005524">
    <property type="term" value="F:ATP binding"/>
    <property type="evidence" value="ECO:0007669"/>
    <property type="project" value="UniProtKB-KW"/>
</dbReference>
<evidence type="ECO:0000313" key="4">
    <source>
        <dbReference type="EMBL" id="REK86602.1"/>
    </source>
</evidence>
<dbReference type="CDD" id="cd16936">
    <property type="entry name" value="HATPase_RsbW-like"/>
    <property type="match status" value="1"/>
</dbReference>
<dbReference type="OrthoDB" id="4170987at2"/>
<dbReference type="GO" id="GO:0004674">
    <property type="term" value="F:protein serine/threonine kinase activity"/>
    <property type="evidence" value="ECO:0007669"/>
    <property type="project" value="UniProtKB-KW"/>
</dbReference>
<keyword evidence="1" id="KW-0808">Transferase</keyword>
<keyword evidence="4" id="KW-0547">Nucleotide-binding</keyword>
<evidence type="ECO:0000256" key="2">
    <source>
        <dbReference type="SAM" id="MobiDB-lite"/>
    </source>
</evidence>
<dbReference type="AlphaFoldDB" id="A0A371PVW1"/>
<protein>
    <submittedName>
        <fullName evidence="4">ATP-binding protein</fullName>
    </submittedName>
</protein>
<dbReference type="InterPro" id="IPR050267">
    <property type="entry name" value="Anti-sigma-factor_SerPK"/>
</dbReference>
<feature type="domain" description="Histidine kinase/HSP90-like ATPase" evidence="3">
    <location>
        <begin position="18"/>
        <end position="178"/>
    </location>
</feature>
<dbReference type="PANTHER" id="PTHR35526:SF3">
    <property type="entry name" value="ANTI-SIGMA-F FACTOR RSBW"/>
    <property type="match status" value="1"/>
</dbReference>
<keyword evidence="4" id="KW-0067">ATP-binding</keyword>
<organism evidence="4 5">
    <name type="scientific">Streptomyces inhibens</name>
    <dbReference type="NCBI Taxonomy" id="2293571"/>
    <lineage>
        <taxon>Bacteria</taxon>
        <taxon>Bacillati</taxon>
        <taxon>Actinomycetota</taxon>
        <taxon>Actinomycetes</taxon>
        <taxon>Kitasatosporales</taxon>
        <taxon>Streptomycetaceae</taxon>
        <taxon>Streptomyces</taxon>
    </lineage>
</organism>
<keyword evidence="1" id="KW-0723">Serine/threonine-protein kinase</keyword>
<dbReference type="InterPro" id="IPR036890">
    <property type="entry name" value="HATPase_C_sf"/>
</dbReference>
<evidence type="ECO:0000313" key="5">
    <source>
        <dbReference type="Proteomes" id="UP000262477"/>
    </source>
</evidence>
<accession>A0A371PVW1</accession>
<feature type="region of interest" description="Disordered" evidence="2">
    <location>
        <begin position="113"/>
        <end position="144"/>
    </location>
</feature>
<dbReference type="InterPro" id="IPR003594">
    <property type="entry name" value="HATPase_dom"/>
</dbReference>
<sequence>MPMLAPPIPTTWRLTLPHSAAAVPIARAMVRCAMQDLRATADRTTAQLLTAELVANAVKHTRGTDPIELVVERGPEGCQVEVHDGDPTLVKGLGAPLPVEGLGAPVPAMAATGPAPATTEGGHLADGRHPAQQGEGTGTADDRTGRGCAYGRGLLLIRALSAASGCRPTPHGKAVWFTLPELRRPRRR</sequence>
<evidence type="ECO:0000259" key="3">
    <source>
        <dbReference type="Pfam" id="PF13581"/>
    </source>
</evidence>
<gene>
    <name evidence="4" type="ORF">DY245_31500</name>
</gene>
<name>A0A371PVW1_STRIH</name>
<feature type="compositionally biased region" description="Low complexity" evidence="2">
    <location>
        <begin position="113"/>
        <end position="122"/>
    </location>
</feature>
<keyword evidence="5" id="KW-1185">Reference proteome</keyword>
<dbReference type="EMBL" id="QUAC01000243">
    <property type="protein sequence ID" value="REK86602.1"/>
    <property type="molecule type" value="Genomic_DNA"/>
</dbReference>
<dbReference type="Pfam" id="PF13581">
    <property type="entry name" value="HATPase_c_2"/>
    <property type="match status" value="1"/>
</dbReference>
<dbReference type="SUPFAM" id="SSF55874">
    <property type="entry name" value="ATPase domain of HSP90 chaperone/DNA topoisomerase II/histidine kinase"/>
    <property type="match status" value="1"/>
</dbReference>
<evidence type="ECO:0000256" key="1">
    <source>
        <dbReference type="ARBA" id="ARBA00022527"/>
    </source>
</evidence>
<dbReference type="RefSeq" id="WP_128510596.1">
    <property type="nucleotide sequence ID" value="NZ_QUAC01000243.1"/>
</dbReference>